<organism evidence="10 11">
    <name type="scientific">Scyliorhinus torazame</name>
    <name type="common">Cloudy catshark</name>
    <name type="synonym">Catulus torazame</name>
    <dbReference type="NCBI Taxonomy" id="75743"/>
    <lineage>
        <taxon>Eukaryota</taxon>
        <taxon>Metazoa</taxon>
        <taxon>Chordata</taxon>
        <taxon>Craniata</taxon>
        <taxon>Vertebrata</taxon>
        <taxon>Chondrichthyes</taxon>
        <taxon>Elasmobranchii</taxon>
        <taxon>Galeomorphii</taxon>
        <taxon>Galeoidea</taxon>
        <taxon>Carcharhiniformes</taxon>
        <taxon>Scyliorhinidae</taxon>
        <taxon>Scyliorhinus</taxon>
    </lineage>
</organism>
<proteinExistence type="inferred from homology"/>
<dbReference type="PANTHER" id="PTHR11848">
    <property type="entry name" value="TGF-BETA FAMILY"/>
    <property type="match status" value="1"/>
</dbReference>
<keyword evidence="3" id="KW-0964">Secreted</keyword>
<evidence type="ECO:0000256" key="3">
    <source>
        <dbReference type="ARBA" id="ARBA00022525"/>
    </source>
</evidence>
<comment type="subcellular location">
    <subcellularLocation>
        <location evidence="1">Secreted</location>
    </subcellularLocation>
</comment>
<keyword evidence="4" id="KW-0732">Signal</keyword>
<dbReference type="AlphaFoldDB" id="A0A401P3Z0"/>
<keyword evidence="6" id="KW-1015">Disulfide bond</keyword>
<comment type="similarity">
    <text evidence="2 8">Belongs to the TGF-beta family.</text>
</comment>
<evidence type="ECO:0000313" key="10">
    <source>
        <dbReference type="EMBL" id="GCB67827.1"/>
    </source>
</evidence>
<comment type="caution">
    <text evidence="10">The sequence shown here is derived from an EMBL/GenBank/DDBJ whole genome shotgun (WGS) entry which is preliminary data.</text>
</comment>
<dbReference type="PROSITE" id="PS00250">
    <property type="entry name" value="TGF_BETA_1"/>
    <property type="match status" value="1"/>
</dbReference>
<sequence>MAELRLYTLVDTDRRMYKGVDRKVTIYQVDELQSGEMGDHSGLVKLAKRHIYGKDGGWETFDVTEAIVRWSKSEETTHRLQVHIENMEQLNLEDANLDIDMKPETKHVPLLIVFSDDRSGMKKEAIEELEQMIGHEQDVTFNDVEVGNDGINLSEETLLQRRSNMLYDTSSRIRRNAKISFCKRIPLYVEFKEIKWDSWIIAPTGYEAYECKGSCNYPLTEQVTPTKHAIVQTLVNLHNPNMAAKACCVPTKLEPISILYLDDAGVVTYKFKYEGMVVAECGCR</sequence>
<evidence type="ECO:0000313" key="11">
    <source>
        <dbReference type="Proteomes" id="UP000288216"/>
    </source>
</evidence>
<dbReference type="InterPro" id="IPR001111">
    <property type="entry name" value="TGF-b_propeptide"/>
</dbReference>
<dbReference type="EMBL" id="BFAA01008460">
    <property type="protein sequence ID" value="GCB67827.1"/>
    <property type="molecule type" value="Genomic_DNA"/>
</dbReference>
<dbReference type="PROSITE" id="PS51362">
    <property type="entry name" value="TGF_BETA_2"/>
    <property type="match status" value="1"/>
</dbReference>
<gene>
    <name evidence="10" type="ORF">scyTo_0015163</name>
</gene>
<dbReference type="OMA" id="DNEWKTF"/>
<dbReference type="InterPro" id="IPR017948">
    <property type="entry name" value="TGFb_CS"/>
</dbReference>
<dbReference type="GO" id="GO:0005615">
    <property type="term" value="C:extracellular space"/>
    <property type="evidence" value="ECO:0007669"/>
    <property type="project" value="TreeGrafter"/>
</dbReference>
<protein>
    <recommendedName>
        <fullName evidence="9">TGF-beta family profile domain-containing protein</fullName>
    </recommendedName>
</protein>
<evidence type="ECO:0000256" key="5">
    <source>
        <dbReference type="ARBA" id="ARBA00023030"/>
    </source>
</evidence>
<evidence type="ECO:0000259" key="9">
    <source>
        <dbReference type="PROSITE" id="PS51362"/>
    </source>
</evidence>
<keyword evidence="5 8" id="KW-0339">Growth factor</keyword>
<dbReference type="FunFam" id="2.10.90.10:FF:000001">
    <property type="entry name" value="Bone morphogenetic protein 4"/>
    <property type="match status" value="1"/>
</dbReference>
<evidence type="ECO:0000256" key="4">
    <source>
        <dbReference type="ARBA" id="ARBA00022729"/>
    </source>
</evidence>
<dbReference type="Proteomes" id="UP000288216">
    <property type="component" value="Unassembled WGS sequence"/>
</dbReference>
<keyword evidence="7" id="KW-0325">Glycoprotein</keyword>
<dbReference type="SUPFAM" id="SSF57501">
    <property type="entry name" value="Cystine-knot cytokines"/>
    <property type="match status" value="1"/>
</dbReference>
<dbReference type="STRING" id="75743.A0A401P3Z0"/>
<dbReference type="Pfam" id="PF00019">
    <property type="entry name" value="TGF_beta"/>
    <property type="match status" value="1"/>
</dbReference>
<dbReference type="Gene3D" id="2.10.90.10">
    <property type="entry name" value="Cystine-knot cytokines"/>
    <property type="match status" value="1"/>
</dbReference>
<keyword evidence="11" id="KW-1185">Reference proteome</keyword>
<dbReference type="InterPro" id="IPR029034">
    <property type="entry name" value="Cystine-knot_cytokine"/>
</dbReference>
<evidence type="ECO:0000256" key="6">
    <source>
        <dbReference type="ARBA" id="ARBA00023157"/>
    </source>
</evidence>
<dbReference type="Pfam" id="PF00688">
    <property type="entry name" value="TGFb_propeptide"/>
    <property type="match status" value="1"/>
</dbReference>
<evidence type="ECO:0000256" key="1">
    <source>
        <dbReference type="ARBA" id="ARBA00004613"/>
    </source>
</evidence>
<dbReference type="GO" id="GO:0008083">
    <property type="term" value="F:growth factor activity"/>
    <property type="evidence" value="ECO:0007669"/>
    <property type="project" value="UniProtKB-KW"/>
</dbReference>
<evidence type="ECO:0000256" key="7">
    <source>
        <dbReference type="ARBA" id="ARBA00023180"/>
    </source>
</evidence>
<dbReference type="InterPro" id="IPR015615">
    <property type="entry name" value="TGF-beta-rel"/>
</dbReference>
<reference evidence="10 11" key="1">
    <citation type="journal article" date="2018" name="Nat. Ecol. Evol.">
        <title>Shark genomes provide insights into elasmobranch evolution and the origin of vertebrates.</title>
        <authorList>
            <person name="Hara Y"/>
            <person name="Yamaguchi K"/>
            <person name="Onimaru K"/>
            <person name="Kadota M"/>
            <person name="Koyanagi M"/>
            <person name="Keeley SD"/>
            <person name="Tatsumi K"/>
            <person name="Tanaka K"/>
            <person name="Motone F"/>
            <person name="Kageyama Y"/>
            <person name="Nozu R"/>
            <person name="Adachi N"/>
            <person name="Nishimura O"/>
            <person name="Nakagawa R"/>
            <person name="Tanegashima C"/>
            <person name="Kiyatake I"/>
            <person name="Matsumoto R"/>
            <person name="Murakumo K"/>
            <person name="Nishida K"/>
            <person name="Terakita A"/>
            <person name="Kuratani S"/>
            <person name="Sato K"/>
            <person name="Hyodo S Kuraku.S."/>
        </authorList>
    </citation>
    <scope>NUCLEOTIDE SEQUENCE [LARGE SCALE GENOMIC DNA]</scope>
</reference>
<accession>A0A401P3Z0</accession>
<dbReference type="PANTHER" id="PTHR11848:SF39">
    <property type="entry name" value="BONE MORPHOGENETIC PROTEIN 10"/>
    <property type="match status" value="1"/>
</dbReference>
<dbReference type="GO" id="GO:0005125">
    <property type="term" value="F:cytokine activity"/>
    <property type="evidence" value="ECO:0007669"/>
    <property type="project" value="TreeGrafter"/>
</dbReference>
<dbReference type="Gene3D" id="2.60.120.970">
    <property type="match status" value="1"/>
</dbReference>
<dbReference type="SMART" id="SM00204">
    <property type="entry name" value="TGFB"/>
    <property type="match status" value="1"/>
</dbReference>
<dbReference type="GO" id="GO:0030509">
    <property type="term" value="P:BMP signaling pathway"/>
    <property type="evidence" value="ECO:0007669"/>
    <property type="project" value="TreeGrafter"/>
</dbReference>
<dbReference type="InterPro" id="IPR001839">
    <property type="entry name" value="TGF-b_C"/>
</dbReference>
<dbReference type="OrthoDB" id="5987191at2759"/>
<evidence type="ECO:0000256" key="8">
    <source>
        <dbReference type="RuleBase" id="RU000354"/>
    </source>
</evidence>
<name>A0A401P3Z0_SCYTO</name>
<evidence type="ECO:0000256" key="2">
    <source>
        <dbReference type="ARBA" id="ARBA00006656"/>
    </source>
</evidence>
<feature type="domain" description="TGF-beta family profile" evidence="9">
    <location>
        <begin position="159"/>
        <end position="284"/>
    </location>
</feature>